<reference evidence="1 2" key="1">
    <citation type="journal article" date="2017" name="Environ. Microbiol. Rep.">
        <title>Genetic diversity of marine anaerobic ammonium-oxidizing bacteria as revealed by genomic and proteomic analyses of 'Candidatus Scalindua japonica'.</title>
        <authorList>
            <person name="Oshiki M."/>
            <person name="Mizuto K."/>
            <person name="Kimura Z."/>
            <person name="Kindaichi T."/>
            <person name="Satoh H."/>
            <person name="Okabe S."/>
        </authorList>
    </citation>
    <scope>NUCLEOTIDE SEQUENCE [LARGE SCALE GENOMIC DNA]</scope>
    <source>
        <strain evidence="2">husup-a2</strain>
    </source>
</reference>
<dbReference type="SUPFAM" id="SSF53335">
    <property type="entry name" value="S-adenosyl-L-methionine-dependent methyltransferases"/>
    <property type="match status" value="1"/>
</dbReference>
<dbReference type="Proteomes" id="UP000218542">
    <property type="component" value="Unassembled WGS sequence"/>
</dbReference>
<keyword evidence="1" id="KW-0808">Transferase</keyword>
<keyword evidence="1" id="KW-0489">Methyltransferase</keyword>
<name>A0A286TX09_9BACT</name>
<organism evidence="1 2">
    <name type="scientific">Candidatus Scalindua japonica</name>
    <dbReference type="NCBI Taxonomy" id="1284222"/>
    <lineage>
        <taxon>Bacteria</taxon>
        <taxon>Pseudomonadati</taxon>
        <taxon>Planctomycetota</taxon>
        <taxon>Candidatus Brocadiia</taxon>
        <taxon>Candidatus Brocadiales</taxon>
        <taxon>Candidatus Scalinduaceae</taxon>
        <taxon>Candidatus Scalindua</taxon>
    </lineage>
</organism>
<keyword evidence="2" id="KW-1185">Reference proteome</keyword>
<dbReference type="GO" id="GO:0032259">
    <property type="term" value="P:methylation"/>
    <property type="evidence" value="ECO:0007669"/>
    <property type="project" value="UniProtKB-KW"/>
</dbReference>
<sequence length="297" mass="33986">MNCNLCNSNKIHRKYTLTEFDVLQCQNCNLVFLSHIPDEEELKELYSSDYYREREKYYFDNIVTNPESGNFDENIEAFSSGLEKLNSMKTGKGKLLDIGCGLGIFLNMAKEDGWSACGVDVSPYAVKYAKEKFGLDAHNSGVLGNIEFPSETFDVVTLWDSLEHFPDPLGQFREIHRVLKKDGFVMLNVPNETSLMRTIAKYLYITTGSFFKYPVKKLYHNYHLYYFDMVAAGTLLKKSGFEIFLVEKTTIPTVKARGSSLEKGVVKILSSLEKSFGMEYELRIIAKKAYVNDQNEE</sequence>
<dbReference type="PANTHER" id="PTHR43861">
    <property type="entry name" value="TRANS-ACONITATE 2-METHYLTRANSFERASE-RELATED"/>
    <property type="match status" value="1"/>
</dbReference>
<evidence type="ECO:0000313" key="1">
    <source>
        <dbReference type="EMBL" id="GAX60423.1"/>
    </source>
</evidence>
<protein>
    <submittedName>
        <fullName evidence="1">SAM-dependent methyltransferase</fullName>
    </submittedName>
</protein>
<proteinExistence type="predicted"/>
<gene>
    <name evidence="1" type="ORF">SCALIN_C11_0034</name>
</gene>
<dbReference type="PANTHER" id="PTHR43861:SF6">
    <property type="entry name" value="METHYLTRANSFERASE TYPE 11"/>
    <property type="match status" value="1"/>
</dbReference>
<dbReference type="Pfam" id="PF13489">
    <property type="entry name" value="Methyltransf_23"/>
    <property type="match status" value="1"/>
</dbReference>
<dbReference type="InterPro" id="IPR029063">
    <property type="entry name" value="SAM-dependent_MTases_sf"/>
</dbReference>
<dbReference type="RefSeq" id="WP_096893790.1">
    <property type="nucleotide sequence ID" value="NZ_BAOS01000011.1"/>
</dbReference>
<dbReference type="GO" id="GO:0008168">
    <property type="term" value="F:methyltransferase activity"/>
    <property type="evidence" value="ECO:0007669"/>
    <property type="project" value="UniProtKB-KW"/>
</dbReference>
<dbReference type="OrthoDB" id="2577067at2"/>
<comment type="caution">
    <text evidence="1">The sequence shown here is derived from an EMBL/GenBank/DDBJ whole genome shotgun (WGS) entry which is preliminary data.</text>
</comment>
<accession>A0A286TX09</accession>
<dbReference type="CDD" id="cd02440">
    <property type="entry name" value="AdoMet_MTases"/>
    <property type="match status" value="1"/>
</dbReference>
<dbReference type="AlphaFoldDB" id="A0A286TX09"/>
<evidence type="ECO:0000313" key="2">
    <source>
        <dbReference type="Proteomes" id="UP000218542"/>
    </source>
</evidence>
<dbReference type="Gene3D" id="3.40.50.150">
    <property type="entry name" value="Vaccinia Virus protein VP39"/>
    <property type="match status" value="1"/>
</dbReference>
<dbReference type="EMBL" id="BAOS01000011">
    <property type="protein sequence ID" value="GAX60423.1"/>
    <property type="molecule type" value="Genomic_DNA"/>
</dbReference>